<reference evidence="1 2" key="1">
    <citation type="submission" date="2017-12" db="EMBL/GenBank/DDBJ databases">
        <title>Comparative genomics of Botrytis spp.</title>
        <authorList>
            <person name="Valero-Jimenez C.A."/>
            <person name="Tapia P."/>
            <person name="Veloso J."/>
            <person name="Silva-Moreno E."/>
            <person name="Staats M."/>
            <person name="Valdes J.H."/>
            <person name="Van Kan J.A.L."/>
        </authorList>
    </citation>
    <scope>NUCLEOTIDE SEQUENCE [LARGE SCALE GENOMIC DNA]</scope>
    <source>
        <strain evidence="1 2">Bp0003</strain>
    </source>
</reference>
<organism evidence="1 2">
    <name type="scientific">Botrytis paeoniae</name>
    <dbReference type="NCBI Taxonomy" id="278948"/>
    <lineage>
        <taxon>Eukaryota</taxon>
        <taxon>Fungi</taxon>
        <taxon>Dikarya</taxon>
        <taxon>Ascomycota</taxon>
        <taxon>Pezizomycotina</taxon>
        <taxon>Leotiomycetes</taxon>
        <taxon>Helotiales</taxon>
        <taxon>Sclerotiniaceae</taxon>
        <taxon>Botrytis</taxon>
    </lineage>
</organism>
<accession>A0A4Z1FP45</accession>
<comment type="caution">
    <text evidence="1">The sequence shown here is derived from an EMBL/GenBank/DDBJ whole genome shotgun (WGS) entry which is preliminary data.</text>
</comment>
<gene>
    <name evidence="1" type="ORF">BPAE_0063g00240</name>
</gene>
<name>A0A4Z1FP45_9HELO</name>
<proteinExistence type="predicted"/>
<sequence>MLDNIRSVDIILSRGFESQFNQAVNLATTTVLATILLSLEHSLAAEPKQSTLNTNPHSLIPAPLSQLTTFTIKTFETKFPSRCCRVIHGQENPASLREGAEVINRLLAISLESSWIERVPGIGRGEIDRGWEVSCYQLIWAAGVGRNC</sequence>
<evidence type="ECO:0000313" key="2">
    <source>
        <dbReference type="Proteomes" id="UP000297910"/>
    </source>
</evidence>
<evidence type="ECO:0000313" key="1">
    <source>
        <dbReference type="EMBL" id="TGO26255.1"/>
    </source>
</evidence>
<dbReference type="EMBL" id="PQXI01000063">
    <property type="protein sequence ID" value="TGO26255.1"/>
    <property type="molecule type" value="Genomic_DNA"/>
</dbReference>
<protein>
    <submittedName>
        <fullName evidence="1">Uncharacterized protein</fullName>
    </submittedName>
</protein>
<dbReference type="Proteomes" id="UP000297910">
    <property type="component" value="Unassembled WGS sequence"/>
</dbReference>
<keyword evidence="2" id="KW-1185">Reference proteome</keyword>
<dbReference type="AlphaFoldDB" id="A0A4Z1FP45"/>